<feature type="transmembrane region" description="Helical" evidence="6">
    <location>
        <begin position="126"/>
        <end position="144"/>
    </location>
</feature>
<evidence type="ECO:0000256" key="1">
    <source>
        <dbReference type="ARBA" id="ARBA00004651"/>
    </source>
</evidence>
<feature type="transmembrane region" description="Helical" evidence="6">
    <location>
        <begin position="450"/>
        <end position="474"/>
    </location>
</feature>
<feature type="transmembrane region" description="Helical" evidence="6">
    <location>
        <begin position="332"/>
        <end position="355"/>
    </location>
</feature>
<dbReference type="InterPro" id="IPR050833">
    <property type="entry name" value="Poly_Biosynth_Transport"/>
</dbReference>
<proteinExistence type="predicted"/>
<dbReference type="Pfam" id="PF13440">
    <property type="entry name" value="Polysacc_synt_3"/>
    <property type="match status" value="1"/>
</dbReference>
<organism evidence="7 8">
    <name type="scientific">Malonomonas rubra DSM 5091</name>
    <dbReference type="NCBI Taxonomy" id="1122189"/>
    <lineage>
        <taxon>Bacteria</taxon>
        <taxon>Pseudomonadati</taxon>
        <taxon>Thermodesulfobacteriota</taxon>
        <taxon>Desulfuromonadia</taxon>
        <taxon>Desulfuromonadales</taxon>
        <taxon>Geopsychrobacteraceae</taxon>
        <taxon>Malonomonas</taxon>
    </lineage>
</organism>
<feature type="transmembrane region" description="Helical" evidence="6">
    <location>
        <begin position="82"/>
        <end position="106"/>
    </location>
</feature>
<keyword evidence="4 6" id="KW-1133">Transmembrane helix</keyword>
<feature type="transmembrane region" description="Helical" evidence="6">
    <location>
        <begin position="392"/>
        <end position="413"/>
    </location>
</feature>
<protein>
    <submittedName>
        <fullName evidence="7">Membrane protein involved in the export of O-antigen and teichoic acid</fullName>
    </submittedName>
</protein>
<keyword evidence="2" id="KW-1003">Cell membrane</keyword>
<feature type="transmembrane region" description="Helical" evidence="6">
    <location>
        <begin position="12"/>
        <end position="36"/>
    </location>
</feature>
<feature type="transmembrane region" description="Helical" evidence="6">
    <location>
        <begin position="425"/>
        <end position="444"/>
    </location>
</feature>
<feature type="transmembrane region" description="Helical" evidence="6">
    <location>
        <begin position="302"/>
        <end position="320"/>
    </location>
</feature>
<feature type="transmembrane region" description="Helical" evidence="6">
    <location>
        <begin position="156"/>
        <end position="181"/>
    </location>
</feature>
<feature type="transmembrane region" description="Helical" evidence="6">
    <location>
        <begin position="219"/>
        <end position="239"/>
    </location>
</feature>
<dbReference type="Proteomes" id="UP000184171">
    <property type="component" value="Unassembled WGS sequence"/>
</dbReference>
<feature type="transmembrane region" description="Helical" evidence="6">
    <location>
        <begin position="259"/>
        <end position="281"/>
    </location>
</feature>
<dbReference type="PANTHER" id="PTHR30250">
    <property type="entry name" value="PST FAMILY PREDICTED COLANIC ACID TRANSPORTER"/>
    <property type="match status" value="1"/>
</dbReference>
<keyword evidence="5 6" id="KW-0472">Membrane</keyword>
<feature type="transmembrane region" description="Helical" evidence="6">
    <location>
        <begin position="187"/>
        <end position="207"/>
    </location>
</feature>
<evidence type="ECO:0000313" key="7">
    <source>
        <dbReference type="EMBL" id="SHI75802.1"/>
    </source>
</evidence>
<dbReference type="GO" id="GO:0005886">
    <property type="term" value="C:plasma membrane"/>
    <property type="evidence" value="ECO:0007669"/>
    <property type="project" value="UniProtKB-SubCell"/>
</dbReference>
<name>A0A1M6DRF7_MALRU</name>
<evidence type="ECO:0000256" key="6">
    <source>
        <dbReference type="SAM" id="Phobius"/>
    </source>
</evidence>
<evidence type="ECO:0000256" key="4">
    <source>
        <dbReference type="ARBA" id="ARBA00022989"/>
    </source>
</evidence>
<accession>A0A1M6DRF7</accession>
<gene>
    <name evidence="7" type="ORF">SAMN02745165_00781</name>
</gene>
<keyword evidence="3 6" id="KW-0812">Transmembrane</keyword>
<sequence length="491" mass="55337">MHSRFKGLSHDVLIYGLGSALSRLISVFTAPILTWYFVPADYGAMALTQTVISCFILMLSFNLHSGIFRYFYEYETDSERSVVVSTGFLFYFVAGFVLGLIVWLSADLVEGLLTISSSGQSLPYPYAYYFQIMAYGVPSTLLNTHFMSVFRLRRMAWAYAAVNACQVVLNVGFVLFAVVVLKYGIDGVLFSGVLTSLIITLLALAILYRFYTFTFSFQILGSILSYCLPQFPAVVMNWSLAQSNRFFINYFSTLEHQGYYAIALKLASLLLLFVTAFRLAWDPFAMAQMKTENAKEFYARGYEFYSLLFVFIGASIALLSKPVLILLTPDTYWVAHSIVIFLIMAFVYQGANNILGIGISISKKTKFISYAQVSSLVVNISLNFILVPKYGAWGAAIAFLCGTIAQSISVYLFSQKVYEVDYKFFKIQVLNVLVFIYVVAFVYSVGDLDILYIIPCSLLSIIVLAVLILKLFVLDEDRLLLLSKMPWRRTD</sequence>
<feature type="transmembrane region" description="Helical" evidence="6">
    <location>
        <begin position="42"/>
        <end position="61"/>
    </location>
</feature>
<evidence type="ECO:0000256" key="5">
    <source>
        <dbReference type="ARBA" id="ARBA00023136"/>
    </source>
</evidence>
<dbReference type="PANTHER" id="PTHR30250:SF11">
    <property type="entry name" value="O-ANTIGEN TRANSPORTER-RELATED"/>
    <property type="match status" value="1"/>
</dbReference>
<reference evidence="7 8" key="1">
    <citation type="submission" date="2016-11" db="EMBL/GenBank/DDBJ databases">
        <authorList>
            <person name="Jaros S."/>
            <person name="Januszkiewicz K."/>
            <person name="Wedrychowicz H."/>
        </authorList>
    </citation>
    <scope>NUCLEOTIDE SEQUENCE [LARGE SCALE GENOMIC DNA]</scope>
    <source>
        <strain evidence="7 8">DSM 5091</strain>
    </source>
</reference>
<keyword evidence="8" id="KW-1185">Reference proteome</keyword>
<evidence type="ECO:0000256" key="2">
    <source>
        <dbReference type="ARBA" id="ARBA00022475"/>
    </source>
</evidence>
<evidence type="ECO:0000313" key="8">
    <source>
        <dbReference type="Proteomes" id="UP000184171"/>
    </source>
</evidence>
<comment type="subcellular location">
    <subcellularLocation>
        <location evidence="1">Cell membrane</location>
        <topology evidence="1">Multi-pass membrane protein</topology>
    </subcellularLocation>
</comment>
<feature type="transmembrane region" description="Helical" evidence="6">
    <location>
        <begin position="367"/>
        <end position="386"/>
    </location>
</feature>
<evidence type="ECO:0000256" key="3">
    <source>
        <dbReference type="ARBA" id="ARBA00022692"/>
    </source>
</evidence>
<dbReference type="AlphaFoldDB" id="A0A1M6DRF7"/>
<dbReference type="STRING" id="1122189.SAMN02745165_00781"/>
<dbReference type="EMBL" id="FQZT01000002">
    <property type="protein sequence ID" value="SHI75802.1"/>
    <property type="molecule type" value="Genomic_DNA"/>
</dbReference>